<organism evidence="2 3">
    <name type="scientific">Oxynema aestuarii AP17</name>
    <dbReference type="NCBI Taxonomy" id="2064643"/>
    <lineage>
        <taxon>Bacteria</taxon>
        <taxon>Bacillati</taxon>
        <taxon>Cyanobacteriota</taxon>
        <taxon>Cyanophyceae</taxon>
        <taxon>Oscillatoriophycideae</taxon>
        <taxon>Oscillatoriales</taxon>
        <taxon>Oscillatoriaceae</taxon>
        <taxon>Oxynema</taxon>
        <taxon>Oxynema aestuarii</taxon>
    </lineage>
</organism>
<keyword evidence="3" id="KW-1185">Reference proteome</keyword>
<dbReference type="RefSeq" id="WP_168570036.1">
    <property type="nucleotide sequence ID" value="NZ_CP051167.1"/>
</dbReference>
<name>A0A6H1TZ71_9CYAN</name>
<protein>
    <submittedName>
        <fullName evidence="2">Uncharacterized protein</fullName>
    </submittedName>
</protein>
<feature type="region of interest" description="Disordered" evidence="1">
    <location>
        <begin position="46"/>
        <end position="70"/>
    </location>
</feature>
<reference evidence="2 3" key="1">
    <citation type="submission" date="2020-04" db="EMBL/GenBank/DDBJ databases">
        <authorList>
            <person name="Basu S."/>
            <person name="Maruthanayagam V."/>
            <person name="Chakraborty S."/>
            <person name="Pramanik A."/>
            <person name="Mukherjee J."/>
            <person name="Brink B."/>
        </authorList>
    </citation>
    <scope>NUCLEOTIDE SEQUENCE [LARGE SCALE GENOMIC DNA]</scope>
    <source>
        <strain evidence="2 3">AP17</strain>
    </source>
</reference>
<evidence type="ECO:0000313" key="2">
    <source>
        <dbReference type="EMBL" id="QIZ71884.1"/>
    </source>
</evidence>
<dbReference type="AlphaFoldDB" id="A0A6H1TZ71"/>
<dbReference type="EMBL" id="CP051167">
    <property type="protein sequence ID" value="QIZ71884.1"/>
    <property type="molecule type" value="Genomic_DNA"/>
</dbReference>
<sequence>MASGERLVRAASSPALATIARAIPQTTRDRTFLWAFSWFSPTLNRMGSGSGARTSPISPPAPRDRGGLEH</sequence>
<evidence type="ECO:0000256" key="1">
    <source>
        <dbReference type="SAM" id="MobiDB-lite"/>
    </source>
</evidence>
<proteinExistence type="predicted"/>
<feature type="compositionally biased region" description="Polar residues" evidence="1">
    <location>
        <begin position="46"/>
        <end position="56"/>
    </location>
</feature>
<gene>
    <name evidence="2" type="ORF">HCG48_15920</name>
</gene>
<dbReference type="KEGG" id="oxy:HCG48_15920"/>
<evidence type="ECO:0000313" key="3">
    <source>
        <dbReference type="Proteomes" id="UP000500857"/>
    </source>
</evidence>
<accession>A0A6H1TZ71</accession>
<dbReference type="Proteomes" id="UP000500857">
    <property type="component" value="Chromosome"/>
</dbReference>